<accession>A0AAN7X068</accession>
<name>A0AAN7X068_ELEMC</name>
<feature type="region of interest" description="Disordered" evidence="1">
    <location>
        <begin position="1"/>
        <end position="20"/>
    </location>
</feature>
<proteinExistence type="predicted"/>
<protein>
    <submittedName>
        <fullName evidence="2">Uncharacterized protein</fullName>
    </submittedName>
</protein>
<organism evidence="2 3">
    <name type="scientific">Eleginops maclovinus</name>
    <name type="common">Patagonian blennie</name>
    <name type="synonym">Eleginus maclovinus</name>
    <dbReference type="NCBI Taxonomy" id="56733"/>
    <lineage>
        <taxon>Eukaryota</taxon>
        <taxon>Metazoa</taxon>
        <taxon>Chordata</taxon>
        <taxon>Craniata</taxon>
        <taxon>Vertebrata</taxon>
        <taxon>Euteleostomi</taxon>
        <taxon>Actinopterygii</taxon>
        <taxon>Neopterygii</taxon>
        <taxon>Teleostei</taxon>
        <taxon>Neoteleostei</taxon>
        <taxon>Acanthomorphata</taxon>
        <taxon>Eupercaria</taxon>
        <taxon>Perciformes</taxon>
        <taxon>Notothenioidei</taxon>
        <taxon>Eleginopidae</taxon>
        <taxon>Eleginops</taxon>
    </lineage>
</organism>
<gene>
    <name evidence="2" type="ORF">PBY51_006795</name>
</gene>
<dbReference type="EMBL" id="JAUZQC010000020">
    <property type="protein sequence ID" value="KAK5852965.1"/>
    <property type="molecule type" value="Genomic_DNA"/>
</dbReference>
<comment type="caution">
    <text evidence="2">The sequence shown here is derived from an EMBL/GenBank/DDBJ whole genome shotgun (WGS) entry which is preliminary data.</text>
</comment>
<evidence type="ECO:0000313" key="3">
    <source>
        <dbReference type="Proteomes" id="UP001346869"/>
    </source>
</evidence>
<reference evidence="2 3" key="2">
    <citation type="journal article" date="2023" name="Mol. Biol. Evol.">
        <title>Genomics of Secondarily Temperate Adaptation in the Only Non-Antarctic Icefish.</title>
        <authorList>
            <person name="Rivera-Colon A.G."/>
            <person name="Rayamajhi N."/>
            <person name="Minhas B.F."/>
            <person name="Madrigal G."/>
            <person name="Bilyk K.T."/>
            <person name="Yoon V."/>
            <person name="Hune M."/>
            <person name="Gregory S."/>
            <person name="Cheng C.H.C."/>
            <person name="Catchen J.M."/>
        </authorList>
    </citation>
    <scope>NUCLEOTIDE SEQUENCE [LARGE SCALE GENOMIC DNA]</scope>
    <source>
        <strain evidence="2">JMC-PN-2008</strain>
    </source>
</reference>
<keyword evidence="3" id="KW-1185">Reference proteome</keyword>
<dbReference type="Proteomes" id="UP001346869">
    <property type="component" value="Unassembled WGS sequence"/>
</dbReference>
<sequence length="76" mass="8185">MAASSSSSGTGQRGHSSRKQLMTCSGIQQTVKRKSTRKSVVAVFISLRMLAVPCPPPFCFVATRLSCRLTVKKILA</sequence>
<evidence type="ECO:0000256" key="1">
    <source>
        <dbReference type="SAM" id="MobiDB-lite"/>
    </source>
</evidence>
<reference evidence="2 3" key="1">
    <citation type="journal article" date="2023" name="Genes (Basel)">
        <title>Chromosome-Level Genome Assembly and Circadian Gene Repertoire of the Patagonia Blennie Eleginops maclovinus-The Closest Ancestral Proxy of Antarctic Cryonotothenioids.</title>
        <authorList>
            <person name="Cheng C.C."/>
            <person name="Rivera-Colon A.G."/>
            <person name="Minhas B.F."/>
            <person name="Wilson L."/>
            <person name="Rayamajhi N."/>
            <person name="Vargas-Chacoff L."/>
            <person name="Catchen J.M."/>
        </authorList>
    </citation>
    <scope>NUCLEOTIDE SEQUENCE [LARGE SCALE GENOMIC DNA]</scope>
    <source>
        <strain evidence="2">JMC-PN-2008</strain>
    </source>
</reference>
<dbReference type="AlphaFoldDB" id="A0AAN7X068"/>
<evidence type="ECO:0000313" key="2">
    <source>
        <dbReference type="EMBL" id="KAK5852965.1"/>
    </source>
</evidence>